<proteinExistence type="predicted"/>
<dbReference type="EMBL" id="BARU01017544">
    <property type="protein sequence ID" value="GAH60904.1"/>
    <property type="molecule type" value="Genomic_DNA"/>
</dbReference>
<sequence length="76" mass="8698">MIIENFAYNEKKVENGRITCVTVLWIKNSSCYLKTLITIDNLDILINFSKTKFSGLVNKIENIQVWNIIFTSGAPD</sequence>
<comment type="caution">
    <text evidence="1">The sequence shown here is derived from an EMBL/GenBank/DDBJ whole genome shotgun (WGS) entry which is preliminary data.</text>
</comment>
<name>X1I481_9ZZZZ</name>
<gene>
    <name evidence="1" type="ORF">S03H2_29086</name>
</gene>
<protein>
    <submittedName>
        <fullName evidence="1">Uncharacterized protein</fullName>
    </submittedName>
</protein>
<evidence type="ECO:0000313" key="1">
    <source>
        <dbReference type="EMBL" id="GAH60904.1"/>
    </source>
</evidence>
<reference evidence="1" key="1">
    <citation type="journal article" date="2014" name="Front. Microbiol.">
        <title>High frequency of phylogenetically diverse reductive dehalogenase-homologous genes in deep subseafloor sedimentary metagenomes.</title>
        <authorList>
            <person name="Kawai M."/>
            <person name="Futagami T."/>
            <person name="Toyoda A."/>
            <person name="Takaki Y."/>
            <person name="Nishi S."/>
            <person name="Hori S."/>
            <person name="Arai W."/>
            <person name="Tsubouchi T."/>
            <person name="Morono Y."/>
            <person name="Uchiyama I."/>
            <person name="Ito T."/>
            <person name="Fujiyama A."/>
            <person name="Inagaki F."/>
            <person name="Takami H."/>
        </authorList>
    </citation>
    <scope>NUCLEOTIDE SEQUENCE</scope>
    <source>
        <strain evidence="1">Expedition CK06-06</strain>
    </source>
</reference>
<accession>X1I481</accession>
<organism evidence="1">
    <name type="scientific">marine sediment metagenome</name>
    <dbReference type="NCBI Taxonomy" id="412755"/>
    <lineage>
        <taxon>unclassified sequences</taxon>
        <taxon>metagenomes</taxon>
        <taxon>ecological metagenomes</taxon>
    </lineage>
</organism>
<dbReference type="AlphaFoldDB" id="X1I481"/>